<dbReference type="InterPro" id="IPR041657">
    <property type="entry name" value="HTH_17"/>
</dbReference>
<dbReference type="Proteomes" id="UP000198922">
    <property type="component" value="Unassembled WGS sequence"/>
</dbReference>
<sequence>MRKQTDVGALQALLSLAEVCGILRLSPKTLQRRIAAGELPVIRDGRRVHVLPADLQRYIAARRSQ</sequence>
<dbReference type="OrthoDB" id="5459819at2"/>
<name>A0A1G7LC21_9RHOB</name>
<dbReference type="EMBL" id="FNAT01000016">
    <property type="protein sequence ID" value="SDF46529.1"/>
    <property type="molecule type" value="Genomic_DNA"/>
</dbReference>
<dbReference type="SUPFAM" id="SSF46955">
    <property type="entry name" value="Putative DNA-binding domain"/>
    <property type="match status" value="1"/>
</dbReference>
<keyword evidence="3" id="KW-1185">Reference proteome</keyword>
<organism evidence="2 3">
    <name type="scientific">Limimaricola pyoseonensis</name>
    <dbReference type="NCBI Taxonomy" id="521013"/>
    <lineage>
        <taxon>Bacteria</taxon>
        <taxon>Pseudomonadati</taxon>
        <taxon>Pseudomonadota</taxon>
        <taxon>Alphaproteobacteria</taxon>
        <taxon>Rhodobacterales</taxon>
        <taxon>Paracoccaceae</taxon>
        <taxon>Limimaricola</taxon>
    </lineage>
</organism>
<evidence type="ECO:0000259" key="1">
    <source>
        <dbReference type="Pfam" id="PF12728"/>
    </source>
</evidence>
<dbReference type="STRING" id="521013.SAMN04488567_0433"/>
<dbReference type="RefSeq" id="WP_090115323.1">
    <property type="nucleotide sequence ID" value="NZ_FNAT01000016.1"/>
</dbReference>
<evidence type="ECO:0000313" key="2">
    <source>
        <dbReference type="EMBL" id="SDF46529.1"/>
    </source>
</evidence>
<gene>
    <name evidence="2" type="ORF">SAMN04488567_0433</name>
</gene>
<protein>
    <submittedName>
        <fullName evidence="2">DNA binding domain-containing protein, excisionase family</fullName>
    </submittedName>
</protein>
<dbReference type="InterPro" id="IPR009061">
    <property type="entry name" value="DNA-bd_dom_put_sf"/>
</dbReference>
<accession>A0A1G7LC21</accession>
<dbReference type="Pfam" id="PF12728">
    <property type="entry name" value="HTH_17"/>
    <property type="match status" value="1"/>
</dbReference>
<dbReference type="AlphaFoldDB" id="A0A1G7LC21"/>
<dbReference type="InterPro" id="IPR010093">
    <property type="entry name" value="SinI_DNA-bd"/>
</dbReference>
<proteinExistence type="predicted"/>
<dbReference type="NCBIfam" id="TIGR01764">
    <property type="entry name" value="excise"/>
    <property type="match status" value="1"/>
</dbReference>
<dbReference type="GO" id="GO:0003677">
    <property type="term" value="F:DNA binding"/>
    <property type="evidence" value="ECO:0007669"/>
    <property type="project" value="InterPro"/>
</dbReference>
<reference evidence="3" key="1">
    <citation type="submission" date="2016-10" db="EMBL/GenBank/DDBJ databases">
        <authorList>
            <person name="Varghese N."/>
            <person name="Submissions S."/>
        </authorList>
    </citation>
    <scope>NUCLEOTIDE SEQUENCE [LARGE SCALE GENOMIC DNA]</scope>
    <source>
        <strain evidence="3">DSM 21424</strain>
    </source>
</reference>
<evidence type="ECO:0000313" key="3">
    <source>
        <dbReference type="Proteomes" id="UP000198922"/>
    </source>
</evidence>
<feature type="domain" description="Helix-turn-helix" evidence="1">
    <location>
        <begin position="13"/>
        <end position="63"/>
    </location>
</feature>